<dbReference type="Pfam" id="PF13409">
    <property type="entry name" value="GST_N_2"/>
    <property type="match status" value="1"/>
</dbReference>
<organism evidence="3 4">
    <name type="scientific">Blepharisma stoltei</name>
    <dbReference type="NCBI Taxonomy" id="1481888"/>
    <lineage>
        <taxon>Eukaryota</taxon>
        <taxon>Sar</taxon>
        <taxon>Alveolata</taxon>
        <taxon>Ciliophora</taxon>
        <taxon>Postciliodesmatophora</taxon>
        <taxon>Heterotrichea</taxon>
        <taxon>Heterotrichida</taxon>
        <taxon>Blepharismidae</taxon>
        <taxon>Blepharisma</taxon>
    </lineage>
</organism>
<dbReference type="InterPro" id="IPR036249">
    <property type="entry name" value="Thioredoxin-like_sf"/>
</dbReference>
<comment type="caution">
    <text evidence="3">The sequence shown here is derived from an EMBL/GenBank/DDBJ whole genome shotgun (WGS) entry which is preliminary data.</text>
</comment>
<dbReference type="Proteomes" id="UP001162131">
    <property type="component" value="Unassembled WGS sequence"/>
</dbReference>
<keyword evidence="4" id="KW-1185">Reference proteome</keyword>
<protein>
    <recommendedName>
        <fullName evidence="5">Glutathione S-transferase</fullName>
    </recommendedName>
</protein>
<sequence length="214" mass="24421">MDLTLIVRNGCLSSKIVLGVKAFKRLDIEIVTIEETPEWLLNYSPNGATPTLLIKTFDDTIGINEIVTIIQYLDTLPGPNLYPRLITGQINPLEKAIIDCHIKTKIEALIKNLNAVSRDFSNEKPKKIVKSIVSEIEKNYLDGEESLLHKFLYRNEVSVADVMLFQIVDYLFTQLAPSHVEILNGVQLKNTLPWYNHLKSQYFNKPTDVQIIRL</sequence>
<evidence type="ECO:0000313" key="3">
    <source>
        <dbReference type="EMBL" id="CAG9318625.1"/>
    </source>
</evidence>
<dbReference type="EMBL" id="CAJZBQ010000021">
    <property type="protein sequence ID" value="CAG9318625.1"/>
    <property type="molecule type" value="Genomic_DNA"/>
</dbReference>
<accession>A0AAU9IZU0</accession>
<dbReference type="SUPFAM" id="SSF52833">
    <property type="entry name" value="Thioredoxin-like"/>
    <property type="match status" value="1"/>
</dbReference>
<reference evidence="3" key="1">
    <citation type="submission" date="2021-09" db="EMBL/GenBank/DDBJ databases">
        <authorList>
            <consortium name="AG Swart"/>
            <person name="Singh M."/>
            <person name="Singh A."/>
            <person name="Seah K."/>
            <person name="Emmerich C."/>
        </authorList>
    </citation>
    <scope>NUCLEOTIDE SEQUENCE</scope>
    <source>
        <strain evidence="3">ATCC30299</strain>
    </source>
</reference>
<evidence type="ECO:0008006" key="5">
    <source>
        <dbReference type="Google" id="ProtNLM"/>
    </source>
</evidence>
<dbReference type="Pfam" id="PF14497">
    <property type="entry name" value="GST_C_3"/>
    <property type="match status" value="1"/>
</dbReference>
<dbReference type="AlphaFoldDB" id="A0AAU9IZU0"/>
<feature type="domain" description="GST N-terminal" evidence="1">
    <location>
        <begin position="20"/>
        <end position="75"/>
    </location>
</feature>
<dbReference type="SUPFAM" id="SSF47616">
    <property type="entry name" value="GST C-terminal domain-like"/>
    <property type="match status" value="1"/>
</dbReference>
<evidence type="ECO:0000259" key="2">
    <source>
        <dbReference type="Pfam" id="PF14497"/>
    </source>
</evidence>
<evidence type="ECO:0000259" key="1">
    <source>
        <dbReference type="Pfam" id="PF13409"/>
    </source>
</evidence>
<gene>
    <name evidence="3" type="ORF">BSTOLATCC_MIC21999</name>
</gene>
<dbReference type="Gene3D" id="1.20.1050.10">
    <property type="match status" value="1"/>
</dbReference>
<evidence type="ECO:0000313" key="4">
    <source>
        <dbReference type="Proteomes" id="UP001162131"/>
    </source>
</evidence>
<dbReference type="InterPro" id="IPR004045">
    <property type="entry name" value="Glutathione_S-Trfase_N"/>
</dbReference>
<name>A0AAU9IZU0_9CILI</name>
<dbReference type="InterPro" id="IPR036282">
    <property type="entry name" value="Glutathione-S-Trfase_C_sf"/>
</dbReference>
<dbReference type="Gene3D" id="3.40.30.10">
    <property type="entry name" value="Glutaredoxin"/>
    <property type="match status" value="1"/>
</dbReference>
<proteinExistence type="predicted"/>
<dbReference type="InterPro" id="IPR004046">
    <property type="entry name" value="GST_C"/>
</dbReference>
<feature type="domain" description="Glutathione S-transferase C-terminal" evidence="2">
    <location>
        <begin position="124"/>
        <end position="180"/>
    </location>
</feature>